<sequence length="88" mass="10434">MRYAWEWRAYTRRIRWPQETFDLHRCLQQTVLAVGFPLYQRERPERAYEAQPLPVAHRLTDRTTCFSSFFKEAGAATGAGFTWCSRST</sequence>
<evidence type="ECO:0000313" key="1">
    <source>
        <dbReference type="EMBL" id="SMB79714.1"/>
    </source>
</evidence>
<dbReference type="AlphaFoldDB" id="A0A1W1UFZ6"/>
<accession>A0A1W1UFZ6</accession>
<dbReference type="Proteomes" id="UP000192266">
    <property type="component" value="Unassembled WGS sequence"/>
</dbReference>
<dbReference type="EMBL" id="FWWW01000010">
    <property type="protein sequence ID" value="SMB79714.1"/>
    <property type="molecule type" value="Genomic_DNA"/>
</dbReference>
<gene>
    <name evidence="1" type="ORF">SAMN00120144_3983</name>
</gene>
<protein>
    <submittedName>
        <fullName evidence="1">Uncharacterized protein</fullName>
    </submittedName>
</protein>
<reference evidence="1 2" key="1">
    <citation type="submission" date="2017-04" db="EMBL/GenBank/DDBJ databases">
        <authorList>
            <person name="Afonso C.L."/>
            <person name="Miller P.J."/>
            <person name="Scott M.A."/>
            <person name="Spackman E."/>
            <person name="Goraichik I."/>
            <person name="Dimitrov K.M."/>
            <person name="Suarez D.L."/>
            <person name="Swayne D.E."/>
        </authorList>
    </citation>
    <scope>NUCLEOTIDE SEQUENCE [LARGE SCALE GENOMIC DNA]</scope>
    <source>
        <strain evidence="1 2">DSM 11622</strain>
    </source>
</reference>
<evidence type="ECO:0000313" key="2">
    <source>
        <dbReference type="Proteomes" id="UP000192266"/>
    </source>
</evidence>
<name>A0A1W1UFZ6_9BACT</name>
<organism evidence="1 2">
    <name type="scientific">Hymenobacter roseosalivarius DSM 11622</name>
    <dbReference type="NCBI Taxonomy" id="645990"/>
    <lineage>
        <taxon>Bacteria</taxon>
        <taxon>Pseudomonadati</taxon>
        <taxon>Bacteroidota</taxon>
        <taxon>Cytophagia</taxon>
        <taxon>Cytophagales</taxon>
        <taxon>Hymenobacteraceae</taxon>
        <taxon>Hymenobacter</taxon>
    </lineage>
</organism>
<keyword evidence="2" id="KW-1185">Reference proteome</keyword>
<proteinExistence type="predicted"/>